<dbReference type="OrthoDB" id="9801717at2"/>
<name>A0A2U2B3T5_9BACT</name>
<dbReference type="InterPro" id="IPR044068">
    <property type="entry name" value="CB"/>
</dbReference>
<accession>A0A2U2B3T5</accession>
<dbReference type="Pfam" id="PF13495">
    <property type="entry name" value="Phage_int_SAM_4"/>
    <property type="match status" value="2"/>
</dbReference>
<sequence length="691" mass="81604">MSRLTIYPIEHRNEKRIALDFDAFPCKELDQITRDLPGRKFSASKKLWHIPLEEGYQENLKKAFENVPHLIELVFSEEQAPDHKPVSSPPPPLLEKIHSQKVNIRINKAGKKFYVDHGYCPKLFEVFNNLEEGFWSKKNKNWIFSGDNQLYLKVVKIIEKNGYQWEKKLVGPAITNHEKSQIDVPKTEKIHLSQTQHKILNHYNNTLLLKRLSKRTGEIYRGFFIRFLKDHETKEIPSLTYQELFNYIKGLSGILSDTALNQTIAAIKFYYERTLGRDKMFFYLTEKNPVKKSLLFLPFQELETLIERIDSPGDRLLIFLVYHANARLSEICALPKNGEPLFNNKFRLPGNDPDAYHYLHNLVKECDLRHKNQTHLFEFRNKAHSIETLKGKLYRILQRYRLREIYEKQYELILNKTTYSAKTKRMYLGTFMKFLAHFNFKHPSFISEEEIKEYMILHREKSSSHQDNLVNSFKFFFERVHNHTLSDKYVMRPRRGFHLPDYLSRQEISAMLRTTDNIKHQLFVAIGYSAGLRRREIQNLKIADVDLKNNRLFIKNSKGQKDRYSLFSQHLHNLLETYLKKMQPKVYLFEGNRPGLQYSATSMSNVMKRMAKAAGIQRKVHLHMLRHSFATHLLEDGKDIRYVQELLGHRSIKTTEIYTHIISDALLNVSSPFDKMVSETGFLRPENRPPP</sequence>
<dbReference type="Gene3D" id="1.10.443.10">
    <property type="entry name" value="Intergrase catalytic core"/>
    <property type="match status" value="1"/>
</dbReference>
<dbReference type="Proteomes" id="UP000244956">
    <property type="component" value="Unassembled WGS sequence"/>
</dbReference>
<evidence type="ECO:0000313" key="8">
    <source>
        <dbReference type="EMBL" id="PWD97720.1"/>
    </source>
</evidence>
<dbReference type="PROSITE" id="PS51900">
    <property type="entry name" value="CB"/>
    <property type="match status" value="1"/>
</dbReference>
<evidence type="ECO:0000259" key="6">
    <source>
        <dbReference type="PROSITE" id="PS51898"/>
    </source>
</evidence>
<dbReference type="SUPFAM" id="SSF56349">
    <property type="entry name" value="DNA breaking-rejoining enzymes"/>
    <property type="match status" value="2"/>
</dbReference>
<dbReference type="PANTHER" id="PTHR30349">
    <property type="entry name" value="PHAGE INTEGRASE-RELATED"/>
    <property type="match status" value="1"/>
</dbReference>
<dbReference type="GO" id="GO:0003677">
    <property type="term" value="F:DNA binding"/>
    <property type="evidence" value="ECO:0007669"/>
    <property type="project" value="UniProtKB-UniRule"/>
</dbReference>
<dbReference type="Gene3D" id="1.10.150.130">
    <property type="match status" value="2"/>
</dbReference>
<keyword evidence="9" id="KW-1185">Reference proteome</keyword>
<dbReference type="AlphaFoldDB" id="A0A2U2B3T5"/>
<organism evidence="8 9">
    <name type="scientific">Marinilabilia rubra</name>
    <dbReference type="NCBI Taxonomy" id="2162893"/>
    <lineage>
        <taxon>Bacteria</taxon>
        <taxon>Pseudomonadati</taxon>
        <taxon>Bacteroidota</taxon>
        <taxon>Bacteroidia</taxon>
        <taxon>Marinilabiliales</taxon>
        <taxon>Marinilabiliaceae</taxon>
        <taxon>Marinilabilia</taxon>
    </lineage>
</organism>
<dbReference type="InterPro" id="IPR011010">
    <property type="entry name" value="DNA_brk_join_enz"/>
</dbReference>
<dbReference type="InterPro" id="IPR050090">
    <property type="entry name" value="Tyrosine_recombinase_XerCD"/>
</dbReference>
<dbReference type="InterPro" id="IPR002104">
    <property type="entry name" value="Integrase_catalytic"/>
</dbReference>
<proteinExistence type="inferred from homology"/>
<evidence type="ECO:0000256" key="1">
    <source>
        <dbReference type="ARBA" id="ARBA00008857"/>
    </source>
</evidence>
<evidence type="ECO:0000256" key="2">
    <source>
        <dbReference type="ARBA" id="ARBA00022908"/>
    </source>
</evidence>
<dbReference type="GO" id="GO:0006310">
    <property type="term" value="P:DNA recombination"/>
    <property type="evidence" value="ECO:0007669"/>
    <property type="project" value="UniProtKB-KW"/>
</dbReference>
<protein>
    <submittedName>
        <fullName evidence="8">Integrase</fullName>
    </submittedName>
</protein>
<comment type="similarity">
    <text evidence="1">Belongs to the 'phage' integrase family.</text>
</comment>
<feature type="domain" description="Core-binding (CB)" evidence="7">
    <location>
        <begin position="194"/>
        <end position="275"/>
    </location>
</feature>
<evidence type="ECO:0000256" key="4">
    <source>
        <dbReference type="ARBA" id="ARBA00023172"/>
    </source>
</evidence>
<evidence type="ECO:0000313" key="9">
    <source>
        <dbReference type="Proteomes" id="UP000244956"/>
    </source>
</evidence>
<comment type="caution">
    <text evidence="8">The sequence shown here is derived from an EMBL/GenBank/DDBJ whole genome shotgun (WGS) entry which is preliminary data.</text>
</comment>
<dbReference type="Pfam" id="PF00589">
    <property type="entry name" value="Phage_integrase"/>
    <property type="match status" value="1"/>
</dbReference>
<evidence type="ECO:0000256" key="3">
    <source>
        <dbReference type="ARBA" id="ARBA00023125"/>
    </source>
</evidence>
<dbReference type="PANTHER" id="PTHR30349:SF64">
    <property type="entry name" value="PROPHAGE INTEGRASE INTD-RELATED"/>
    <property type="match status" value="1"/>
</dbReference>
<reference evidence="8 9" key="1">
    <citation type="submission" date="2018-05" db="EMBL/GenBank/DDBJ databases">
        <title>Marinilabilia rubrum sp. nov., isolated from saltern sediment.</title>
        <authorList>
            <person name="Zhang R."/>
        </authorList>
    </citation>
    <scope>NUCLEOTIDE SEQUENCE [LARGE SCALE GENOMIC DNA]</scope>
    <source>
        <strain evidence="8 9">WTE16</strain>
    </source>
</reference>
<keyword evidence="2" id="KW-0229">DNA integration</keyword>
<keyword evidence="3 5" id="KW-0238">DNA-binding</keyword>
<dbReference type="PROSITE" id="PS51898">
    <property type="entry name" value="TYR_RECOMBINASE"/>
    <property type="match status" value="1"/>
</dbReference>
<dbReference type="InterPro" id="IPR013762">
    <property type="entry name" value="Integrase-like_cat_sf"/>
</dbReference>
<feature type="domain" description="Tyr recombinase" evidence="6">
    <location>
        <begin position="498"/>
        <end position="671"/>
    </location>
</feature>
<dbReference type="InterPro" id="IPR004107">
    <property type="entry name" value="Integrase_SAM-like_N"/>
</dbReference>
<keyword evidence="4" id="KW-0233">DNA recombination</keyword>
<dbReference type="GO" id="GO:0015074">
    <property type="term" value="P:DNA integration"/>
    <property type="evidence" value="ECO:0007669"/>
    <property type="project" value="UniProtKB-KW"/>
</dbReference>
<dbReference type="InterPro" id="IPR010998">
    <property type="entry name" value="Integrase_recombinase_N"/>
</dbReference>
<evidence type="ECO:0000256" key="5">
    <source>
        <dbReference type="PROSITE-ProRule" id="PRU01248"/>
    </source>
</evidence>
<dbReference type="EMBL" id="QEWP01000027">
    <property type="protein sequence ID" value="PWD97720.1"/>
    <property type="molecule type" value="Genomic_DNA"/>
</dbReference>
<gene>
    <name evidence="8" type="ORF">DDZ16_19395</name>
</gene>
<evidence type="ECO:0000259" key="7">
    <source>
        <dbReference type="PROSITE" id="PS51900"/>
    </source>
</evidence>